<evidence type="ECO:0000313" key="1">
    <source>
        <dbReference type="EMBL" id="BEI94977.1"/>
    </source>
</evidence>
<proteinExistence type="predicted"/>
<accession>A0AA48LAI2</accession>
<dbReference type="RefSeq" id="XP_060460242.1">
    <property type="nucleotide sequence ID" value="XM_060604004.1"/>
</dbReference>
<dbReference type="GeneID" id="85498847"/>
<dbReference type="EMBL" id="AP028219">
    <property type="protein sequence ID" value="BEI94977.1"/>
    <property type="molecule type" value="Genomic_DNA"/>
</dbReference>
<protein>
    <submittedName>
        <fullName evidence="1">Uncharacterized protein</fullName>
    </submittedName>
</protein>
<reference evidence="1" key="1">
    <citation type="journal article" date="2023" name="BMC Genomics">
        <title>Chromosome-level genome assemblies of Cutaneotrichosporon spp. (Trichosporonales, Basidiomycota) reveal imbalanced evolution between nucleotide sequences and chromosome synteny.</title>
        <authorList>
            <person name="Kobayashi Y."/>
            <person name="Kayamori A."/>
            <person name="Aoki K."/>
            <person name="Shiwa Y."/>
            <person name="Matsutani M."/>
            <person name="Fujita N."/>
            <person name="Sugita T."/>
            <person name="Iwasaki W."/>
            <person name="Tanaka N."/>
            <person name="Takashima M."/>
        </authorList>
    </citation>
    <scope>NUCLEOTIDE SEQUENCE</scope>
    <source>
        <strain evidence="1">HIS019</strain>
    </source>
</reference>
<name>A0AA48LAI2_9TREE</name>
<evidence type="ECO:0000313" key="2">
    <source>
        <dbReference type="Proteomes" id="UP001233271"/>
    </source>
</evidence>
<sequence>MLEGLDILARERAENPFGQGRIFVDAASHTAQQIERMVPGTPHDQTAMFSRFRRGLVLTNVILPIPEALQGVSPPELFHSIVGWLYGDMHPAAIVSDLMTQPQPGTRGLSRAPKVMDLADAVIEKEAVACILREVATTRSLVRRGVLGDECVAVLPWASPSVQVNFPNVAKGDEWLNHIPTAHRPGWC</sequence>
<gene>
    <name evidence="1" type="ORF">CcaverHIS019_0705580</name>
</gene>
<dbReference type="KEGG" id="ccac:CcaHIS019_0705580"/>
<organism evidence="1 2">
    <name type="scientific">Cutaneotrichosporon cavernicola</name>
    <dbReference type="NCBI Taxonomy" id="279322"/>
    <lineage>
        <taxon>Eukaryota</taxon>
        <taxon>Fungi</taxon>
        <taxon>Dikarya</taxon>
        <taxon>Basidiomycota</taxon>
        <taxon>Agaricomycotina</taxon>
        <taxon>Tremellomycetes</taxon>
        <taxon>Trichosporonales</taxon>
        <taxon>Trichosporonaceae</taxon>
        <taxon>Cutaneotrichosporon</taxon>
    </lineage>
</organism>
<dbReference type="Proteomes" id="UP001233271">
    <property type="component" value="Chromosome 7b"/>
</dbReference>
<dbReference type="AlphaFoldDB" id="A0AA48LAI2"/>
<keyword evidence="2" id="KW-1185">Reference proteome</keyword>